<accession>A0A517X0N1</accession>
<dbReference type="Gene3D" id="2.60.40.10">
    <property type="entry name" value="Immunoglobulins"/>
    <property type="match status" value="1"/>
</dbReference>
<proteinExistence type="predicted"/>
<dbReference type="EMBL" id="CP037422">
    <property type="protein sequence ID" value="QDU11044.1"/>
    <property type="molecule type" value="Genomic_DNA"/>
</dbReference>
<evidence type="ECO:0000256" key="1">
    <source>
        <dbReference type="SAM" id="Phobius"/>
    </source>
</evidence>
<reference evidence="3 4" key="1">
    <citation type="submission" date="2019-03" db="EMBL/GenBank/DDBJ databases">
        <title>Deep-cultivation of Planctomycetes and their phenomic and genomic characterization uncovers novel biology.</title>
        <authorList>
            <person name="Wiegand S."/>
            <person name="Jogler M."/>
            <person name="Boedeker C."/>
            <person name="Pinto D."/>
            <person name="Vollmers J."/>
            <person name="Rivas-Marin E."/>
            <person name="Kohn T."/>
            <person name="Peeters S.H."/>
            <person name="Heuer A."/>
            <person name="Rast P."/>
            <person name="Oberbeckmann S."/>
            <person name="Bunk B."/>
            <person name="Jeske O."/>
            <person name="Meyerdierks A."/>
            <person name="Storesund J.E."/>
            <person name="Kallscheuer N."/>
            <person name="Luecker S."/>
            <person name="Lage O.M."/>
            <person name="Pohl T."/>
            <person name="Merkel B.J."/>
            <person name="Hornburger P."/>
            <person name="Mueller R.-W."/>
            <person name="Bruemmer F."/>
            <person name="Labrenz M."/>
            <person name="Spormann A.M."/>
            <person name="Op den Camp H."/>
            <person name="Overmann J."/>
            <person name="Amann R."/>
            <person name="Jetten M.S.M."/>
            <person name="Mascher T."/>
            <person name="Medema M.H."/>
            <person name="Devos D.P."/>
            <person name="Kaster A.-K."/>
            <person name="Ovreas L."/>
            <person name="Rohde M."/>
            <person name="Galperin M.Y."/>
            <person name="Jogler C."/>
        </authorList>
    </citation>
    <scope>NUCLEOTIDE SEQUENCE [LARGE SCALE GENOMIC DNA]</scope>
    <source>
        <strain evidence="3 4">V202</strain>
    </source>
</reference>
<gene>
    <name evidence="3" type="ORF">V202x_44600</name>
</gene>
<evidence type="ECO:0000313" key="4">
    <source>
        <dbReference type="Proteomes" id="UP000318384"/>
    </source>
</evidence>
<protein>
    <recommendedName>
        <fullName evidence="2">Peptidase C39 domain-containing protein</fullName>
    </recommendedName>
</protein>
<dbReference type="OrthoDB" id="215317at2"/>
<dbReference type="PANTHER" id="PTHR37833">
    <property type="entry name" value="LIPOPROTEIN-RELATED"/>
    <property type="match status" value="1"/>
</dbReference>
<keyword evidence="1" id="KW-0472">Membrane</keyword>
<dbReference type="Pfam" id="PF07610">
    <property type="entry name" value="DUF1573"/>
    <property type="match status" value="1"/>
</dbReference>
<dbReference type="GO" id="GO:0005524">
    <property type="term" value="F:ATP binding"/>
    <property type="evidence" value="ECO:0007669"/>
    <property type="project" value="InterPro"/>
</dbReference>
<evidence type="ECO:0000313" key="3">
    <source>
        <dbReference type="EMBL" id="QDU11044.1"/>
    </source>
</evidence>
<dbReference type="GO" id="GO:0016020">
    <property type="term" value="C:membrane"/>
    <property type="evidence" value="ECO:0007669"/>
    <property type="project" value="InterPro"/>
</dbReference>
<dbReference type="InterPro" id="IPR011467">
    <property type="entry name" value="DUF1573"/>
</dbReference>
<feature type="domain" description="Peptidase C39" evidence="2">
    <location>
        <begin position="54"/>
        <end position="177"/>
    </location>
</feature>
<feature type="transmembrane region" description="Helical" evidence="1">
    <location>
        <begin position="6"/>
        <end position="28"/>
    </location>
</feature>
<dbReference type="Pfam" id="PF03412">
    <property type="entry name" value="Peptidase_C39"/>
    <property type="match status" value="1"/>
</dbReference>
<keyword evidence="4" id="KW-1185">Reference proteome</keyword>
<name>A0A517X0N1_9PLAN</name>
<keyword evidence="1" id="KW-1133">Transmembrane helix</keyword>
<dbReference type="InterPro" id="IPR005074">
    <property type="entry name" value="Peptidase_C39"/>
</dbReference>
<evidence type="ECO:0000259" key="2">
    <source>
        <dbReference type="Pfam" id="PF03412"/>
    </source>
</evidence>
<dbReference type="PANTHER" id="PTHR37833:SF1">
    <property type="entry name" value="SIGNAL PEPTIDE PROTEIN"/>
    <property type="match status" value="1"/>
</dbReference>
<dbReference type="RefSeq" id="WP_145178895.1">
    <property type="nucleotide sequence ID" value="NZ_CP037422.1"/>
</dbReference>
<dbReference type="Proteomes" id="UP000318384">
    <property type="component" value="Chromosome"/>
</dbReference>
<dbReference type="InterPro" id="IPR013783">
    <property type="entry name" value="Ig-like_fold"/>
</dbReference>
<dbReference type="Gene3D" id="3.90.70.10">
    <property type="entry name" value="Cysteine proteinases"/>
    <property type="match status" value="1"/>
</dbReference>
<dbReference type="AlphaFoldDB" id="A0A517X0N1"/>
<keyword evidence="1" id="KW-0812">Transmembrane</keyword>
<dbReference type="GO" id="GO:0006508">
    <property type="term" value="P:proteolysis"/>
    <property type="evidence" value="ECO:0007669"/>
    <property type="project" value="InterPro"/>
</dbReference>
<organism evidence="3 4">
    <name type="scientific">Gimesia aquarii</name>
    <dbReference type="NCBI Taxonomy" id="2527964"/>
    <lineage>
        <taxon>Bacteria</taxon>
        <taxon>Pseudomonadati</taxon>
        <taxon>Planctomycetota</taxon>
        <taxon>Planctomycetia</taxon>
        <taxon>Planctomycetales</taxon>
        <taxon>Planctomycetaceae</taxon>
        <taxon>Gimesia</taxon>
    </lineage>
</organism>
<sequence>MKHLHLWVIVCACVFIGVSSGIILRLFTTVTDLPHTELTSQLNPSDPKYQDVMCGPVSLFVALGLLGISSSQSDIASKCKVTHRGVTFAELESIANSDSRVRARIQRLNWDELSLLDGVAVLFVKGDHFITVDPREKRYDIIKSVGLRVYEPKRPAQWWSREKLEGVWDGETLVISSQIIPDHEIPLGSLIDWDKCFLDQGIVKDTPVVNYRFSFCNIGNKDLIVYEVQTSCGCLDYNLSKKQLSPGESAHIEVRLDTKNKEGYVEQYVTVKTNELRNPISMLTMAGGIPRARVISSDAISFEDLPRGNNTSKKFYVADPGFNGAKILDTRFVPNPDSNVGEHLNCSISYELIGKDTGRVASLAGFHTKSDDYEVQVSFEANKMCPLGAYQGVVYITLEVNGVLKTHKVFVEGVVVQDVRPVPRVALITLDPEGTGSVSIQLHSYSKQEIRVVKMWSDGKNSLKVRPEDESESANKKYVITAQTSDIVAGTAPVNQTVVFMLEGGAEVSVPVALFMPPKTN</sequence>
<dbReference type="GO" id="GO:0008233">
    <property type="term" value="F:peptidase activity"/>
    <property type="evidence" value="ECO:0007669"/>
    <property type="project" value="InterPro"/>
</dbReference>